<keyword evidence="1" id="KW-0051">Antiviral defense</keyword>
<dbReference type="GO" id="GO:0016779">
    <property type="term" value="F:nucleotidyltransferase activity"/>
    <property type="evidence" value="ECO:0007669"/>
    <property type="project" value="InterPro"/>
</dbReference>
<dbReference type="OrthoDB" id="2082416at2"/>
<dbReference type="InterPro" id="IPR053550">
    <property type="entry name" value="CD-NTase"/>
</dbReference>
<dbReference type="CDD" id="cd05400">
    <property type="entry name" value="NT_2-5OAS_ClassI-CCAase"/>
    <property type="match status" value="1"/>
</dbReference>
<protein>
    <recommendedName>
        <fullName evidence="4">Nucleotidyltransferase</fullName>
    </recommendedName>
</protein>
<organism evidence="2 3">
    <name type="scientific">Rubricoccus marinus</name>
    <dbReference type="NCBI Taxonomy" id="716817"/>
    <lineage>
        <taxon>Bacteria</taxon>
        <taxon>Pseudomonadati</taxon>
        <taxon>Rhodothermota</taxon>
        <taxon>Rhodothermia</taxon>
        <taxon>Rhodothermales</taxon>
        <taxon>Rubricoccaceae</taxon>
        <taxon>Rubricoccus</taxon>
    </lineage>
</organism>
<reference evidence="2 3" key="1">
    <citation type="submission" date="2016-11" db="EMBL/GenBank/DDBJ databases">
        <title>Study of marine rhodopsin-containing bacteria.</title>
        <authorList>
            <person name="Yoshizawa S."/>
            <person name="Kumagai Y."/>
            <person name="Kogure K."/>
        </authorList>
    </citation>
    <scope>NUCLEOTIDE SEQUENCE [LARGE SCALE GENOMIC DNA]</scope>
    <source>
        <strain evidence="2 3">SG-29</strain>
    </source>
</reference>
<dbReference type="EMBL" id="MQWB01000015">
    <property type="protein sequence ID" value="OZC01180.1"/>
    <property type="molecule type" value="Genomic_DNA"/>
</dbReference>
<proteinExistence type="predicted"/>
<dbReference type="NCBIfam" id="NF041117">
    <property type="entry name" value="CBASS_cyclase_b"/>
    <property type="match status" value="1"/>
</dbReference>
<dbReference type="GO" id="GO:0051607">
    <property type="term" value="P:defense response to virus"/>
    <property type="evidence" value="ECO:0007669"/>
    <property type="project" value="UniProtKB-KW"/>
</dbReference>
<dbReference type="RefSeq" id="WP_094552226.1">
    <property type="nucleotide sequence ID" value="NZ_MQWB01000015.1"/>
</dbReference>
<dbReference type="InterPro" id="IPR006116">
    <property type="entry name" value="NT_2-5OAS_ClassI-CCAase"/>
</dbReference>
<accession>A0A259TU13</accession>
<evidence type="ECO:0008006" key="4">
    <source>
        <dbReference type="Google" id="ProtNLM"/>
    </source>
</evidence>
<evidence type="ECO:0000256" key="1">
    <source>
        <dbReference type="ARBA" id="ARBA00023118"/>
    </source>
</evidence>
<evidence type="ECO:0000313" key="2">
    <source>
        <dbReference type="EMBL" id="OZC01180.1"/>
    </source>
</evidence>
<dbReference type="Proteomes" id="UP000216446">
    <property type="component" value="Unassembled WGS sequence"/>
</dbReference>
<name>A0A259TU13_9BACT</name>
<dbReference type="InParanoid" id="A0A259TU13"/>
<dbReference type="InterPro" id="IPR043519">
    <property type="entry name" value="NT_sf"/>
</dbReference>
<dbReference type="Pfam" id="PF18144">
    <property type="entry name" value="SMODS"/>
    <property type="match status" value="1"/>
</dbReference>
<dbReference type="AlphaFoldDB" id="A0A259TU13"/>
<gene>
    <name evidence="2" type="ORF">BSZ36_18650</name>
</gene>
<keyword evidence="3" id="KW-1185">Reference proteome</keyword>
<evidence type="ECO:0000313" key="3">
    <source>
        <dbReference type="Proteomes" id="UP000216446"/>
    </source>
</evidence>
<sequence>MISLDDAFAKFKSRLELNDREQKDASRRHYELRDHVKAAFTVDRDVLTGSYARHTKTKPLKDVDVFFTLSRDAHGDYLTEKPSVLLGDVKTCLVDAYGRSCVDLGRRSVGVELGVAGQDDRVLSLDAVPAFAENGHYLIPDGWDETWVKTDPERHAALATDANKAFGKQWKPVVKMVKKWNEHHGKPIKPSFLIEVMALELLRPPFSGGYVYELKAFFATARDRIRETWDDPVGLGTPVSDRMDAAQCSVAEAALDDAGRHVDRAVQAKRAGRNGDALDIWRNDVFGPLFPLS</sequence>
<comment type="caution">
    <text evidence="2">The sequence shown here is derived from an EMBL/GenBank/DDBJ whole genome shotgun (WGS) entry which is preliminary data.</text>
</comment>
<dbReference type="SUPFAM" id="SSF81301">
    <property type="entry name" value="Nucleotidyltransferase"/>
    <property type="match status" value="1"/>
</dbReference>